<dbReference type="Proteomes" id="UP000322619">
    <property type="component" value="Unassembled WGS sequence"/>
</dbReference>
<dbReference type="GO" id="GO:0003677">
    <property type="term" value="F:DNA binding"/>
    <property type="evidence" value="ECO:0007669"/>
    <property type="project" value="UniProtKB-KW"/>
</dbReference>
<evidence type="ECO:0000256" key="1">
    <source>
        <dbReference type="ARBA" id="ARBA00023015"/>
    </source>
</evidence>
<feature type="domain" description="HTH marR-type" evidence="4">
    <location>
        <begin position="9"/>
        <end position="143"/>
    </location>
</feature>
<dbReference type="InterPro" id="IPR036390">
    <property type="entry name" value="WH_DNA-bd_sf"/>
</dbReference>
<dbReference type="PANTHER" id="PTHR42756:SF1">
    <property type="entry name" value="TRANSCRIPTIONAL REPRESSOR OF EMRAB OPERON"/>
    <property type="match status" value="1"/>
</dbReference>
<dbReference type="GO" id="GO:0003700">
    <property type="term" value="F:DNA-binding transcription factor activity"/>
    <property type="evidence" value="ECO:0007669"/>
    <property type="project" value="InterPro"/>
</dbReference>
<dbReference type="SMART" id="SM00347">
    <property type="entry name" value="HTH_MARR"/>
    <property type="match status" value="1"/>
</dbReference>
<dbReference type="InterPro" id="IPR000835">
    <property type="entry name" value="HTH_MarR-typ"/>
</dbReference>
<protein>
    <submittedName>
        <fullName evidence="5">Winged helix-turn-helix transcriptional regulator</fullName>
    </submittedName>
</protein>
<evidence type="ECO:0000313" key="6">
    <source>
        <dbReference type="Proteomes" id="UP000322619"/>
    </source>
</evidence>
<evidence type="ECO:0000256" key="2">
    <source>
        <dbReference type="ARBA" id="ARBA00023125"/>
    </source>
</evidence>
<dbReference type="EMBL" id="VSLA01000002">
    <property type="protein sequence ID" value="TYC88309.1"/>
    <property type="molecule type" value="Genomic_DNA"/>
</dbReference>
<dbReference type="AlphaFoldDB" id="A0A5D0WVX1"/>
<evidence type="ECO:0000313" key="5">
    <source>
        <dbReference type="EMBL" id="TYC88309.1"/>
    </source>
</evidence>
<keyword evidence="1" id="KW-0805">Transcription regulation</keyword>
<organism evidence="5 6">
    <name type="scientific">Acetobacterium wieringae</name>
    <dbReference type="NCBI Taxonomy" id="52694"/>
    <lineage>
        <taxon>Bacteria</taxon>
        <taxon>Bacillati</taxon>
        <taxon>Bacillota</taxon>
        <taxon>Clostridia</taxon>
        <taxon>Eubacteriales</taxon>
        <taxon>Eubacteriaceae</taxon>
        <taxon>Acetobacterium</taxon>
    </lineage>
</organism>
<reference evidence="5 6" key="1">
    <citation type="submission" date="2019-08" db="EMBL/GenBank/DDBJ databases">
        <title>Isolation and enrichment of carboxydotrophic bacteria from anaerobic sludge for the production of bio-based chemicals from syngas.</title>
        <authorList>
            <person name="Antares A.L."/>
            <person name="Moreira J."/>
            <person name="Diender M."/>
            <person name="Parshina S.N."/>
            <person name="Stams A.J.M."/>
            <person name="Alves M."/>
            <person name="Alves J.I."/>
            <person name="Sousa D.Z."/>
        </authorList>
    </citation>
    <scope>NUCLEOTIDE SEQUENCE [LARGE SCALE GENOMIC DNA]</scope>
    <source>
        <strain evidence="5 6">JM</strain>
    </source>
</reference>
<dbReference type="PANTHER" id="PTHR42756">
    <property type="entry name" value="TRANSCRIPTIONAL REGULATOR, MARR"/>
    <property type="match status" value="1"/>
</dbReference>
<dbReference type="Gene3D" id="1.10.10.10">
    <property type="entry name" value="Winged helix-like DNA-binding domain superfamily/Winged helix DNA-binding domain"/>
    <property type="match status" value="1"/>
</dbReference>
<proteinExistence type="predicted"/>
<dbReference type="PROSITE" id="PS50995">
    <property type="entry name" value="HTH_MARR_2"/>
    <property type="match status" value="1"/>
</dbReference>
<dbReference type="PRINTS" id="PR00598">
    <property type="entry name" value="HTHMARR"/>
</dbReference>
<dbReference type="InterPro" id="IPR036388">
    <property type="entry name" value="WH-like_DNA-bd_sf"/>
</dbReference>
<dbReference type="Pfam" id="PF12802">
    <property type="entry name" value="MarR_2"/>
    <property type="match status" value="1"/>
</dbReference>
<name>A0A5D0WVX1_9FIRM</name>
<gene>
    <name evidence="5" type="ORF">FXB42_01460</name>
</gene>
<evidence type="ECO:0000259" key="4">
    <source>
        <dbReference type="PROSITE" id="PS50995"/>
    </source>
</evidence>
<accession>A0A5D0WVX1</accession>
<dbReference type="SUPFAM" id="SSF46785">
    <property type="entry name" value="Winged helix' DNA-binding domain"/>
    <property type="match status" value="1"/>
</dbReference>
<dbReference type="OrthoDB" id="5461037at2"/>
<keyword evidence="2" id="KW-0238">DNA-binding</keyword>
<sequence>MGDNMTCKKNELYEAYHKLLKLDAALHENETCQCQAEDVTSKQKYYLKIIDKNYRVTFSQLAQETRNSKPTITELISKFISMGCVYRERSPEDGRVYFIYLTPKGKSIARSEERTQIQMIERIKSSLNDEELDQLITLLNKIL</sequence>
<keyword evidence="3" id="KW-0804">Transcription</keyword>
<comment type="caution">
    <text evidence="5">The sequence shown here is derived from an EMBL/GenBank/DDBJ whole genome shotgun (WGS) entry which is preliminary data.</text>
</comment>
<evidence type="ECO:0000256" key="3">
    <source>
        <dbReference type="ARBA" id="ARBA00023163"/>
    </source>
</evidence>